<evidence type="ECO:0000313" key="1">
    <source>
        <dbReference type="EMBL" id="QGV17449.1"/>
    </source>
</evidence>
<sequence>MLDWRMTFKPDRELVRLKSALRLHGTAPVNTLRRKKYE</sequence>
<dbReference type="EMBL" id="CP022954">
    <property type="protein sequence ID" value="QGV17449.1"/>
    <property type="molecule type" value="Genomic_DNA"/>
</dbReference>
<dbReference type="Proteomes" id="UP000423274">
    <property type="component" value="Chromosome"/>
</dbReference>
<evidence type="ECO:0000313" key="2">
    <source>
        <dbReference type="Proteomes" id="UP000423274"/>
    </source>
</evidence>
<organism evidence="1 2">
    <name type="scientific">Lacticaseibacillus paracasei subsp. paracasei</name>
    <dbReference type="NCBI Taxonomy" id="47714"/>
    <lineage>
        <taxon>Bacteria</taxon>
        <taxon>Bacillati</taxon>
        <taxon>Bacillota</taxon>
        <taxon>Bacilli</taxon>
        <taxon>Lactobacillales</taxon>
        <taxon>Lactobacillaceae</taxon>
        <taxon>Lacticaseibacillus</taxon>
    </lineage>
</organism>
<reference evidence="1 2" key="1">
    <citation type="submission" date="2017-08" db="EMBL/GenBank/DDBJ databases">
        <title>Genome sequence, comparative genomics and functional analysis of the highly adhesive Lactobacillus paracasei Kobulty strain.</title>
        <authorList>
            <person name="Koryszewska-Baginska A."/>
            <person name="Grynberg M."/>
            <person name="Aleksandrzak-Piekarczyk T."/>
        </authorList>
    </citation>
    <scope>NUCLEOTIDE SEQUENCE [LARGE SCALE GENOMIC DNA]</scope>
    <source>
        <strain evidence="1 2">IBB3423</strain>
    </source>
</reference>
<name>A0AAP9HGN2_LACPA</name>
<accession>A0AAP9HGN2</accession>
<proteinExistence type="predicted"/>
<dbReference type="AlphaFoldDB" id="A0AAP9HGN2"/>
<gene>
    <name evidence="1" type="ORF">LCAKO_0879</name>
</gene>
<protein>
    <submittedName>
        <fullName evidence="1">Uncharacterized protein</fullName>
    </submittedName>
</protein>